<feature type="region of interest" description="Disordered" evidence="1">
    <location>
        <begin position="150"/>
        <end position="172"/>
    </location>
</feature>
<feature type="region of interest" description="Disordered" evidence="1">
    <location>
        <begin position="17"/>
        <end position="46"/>
    </location>
</feature>
<feature type="region of interest" description="Disordered" evidence="1">
    <location>
        <begin position="73"/>
        <end position="113"/>
    </location>
</feature>
<dbReference type="AlphaFoldDB" id="A0A1Q3G0W8"/>
<sequence>MSQDNIVTGVSWAWNSPKRTIPEDCRPKPRPLLASNNVIIPPKEPDLRKKTTERLVGFYKFQEELKKIQLEQQNTAKERQTITEVVKPPSPVSPNGTDLFDSFGETEADGDEAPPAVAANVERPANSPYLVPIDSFNDSAFDSLLLQASQAAEKKSDNIPDAAADGPTPMKRKSFFKSRTINDLDSVAVNDLLNDSTDFCLIEASQLVEGKLKEPDQKTMEPGGSKKTNTLTRHKSLPASPSQKAPVSPHNPDGPPSALRSKYETSFPKSDSAPSTASAHDSASPQPVRLCTKEEIEQKRQEALKRLRQAQARRLNRLGLGSTVLNNNHMSAAAARKS</sequence>
<feature type="compositionally biased region" description="Polar residues" evidence="1">
    <location>
        <begin position="267"/>
        <end position="285"/>
    </location>
</feature>
<evidence type="ECO:0000313" key="2">
    <source>
        <dbReference type="EMBL" id="JAV33437.1"/>
    </source>
</evidence>
<evidence type="ECO:0000256" key="1">
    <source>
        <dbReference type="SAM" id="MobiDB-lite"/>
    </source>
</evidence>
<feature type="compositionally biased region" description="Basic and acidic residues" evidence="1">
    <location>
        <begin position="210"/>
        <end position="219"/>
    </location>
</feature>
<accession>A0A1Q3G0W8</accession>
<dbReference type="EMBL" id="GFDL01001608">
    <property type="protein sequence ID" value="JAV33437.1"/>
    <property type="molecule type" value="Transcribed_RNA"/>
</dbReference>
<organism evidence="2">
    <name type="scientific">Culex tarsalis</name>
    <name type="common">Encephalitis mosquito</name>
    <dbReference type="NCBI Taxonomy" id="7177"/>
    <lineage>
        <taxon>Eukaryota</taxon>
        <taxon>Metazoa</taxon>
        <taxon>Ecdysozoa</taxon>
        <taxon>Arthropoda</taxon>
        <taxon>Hexapoda</taxon>
        <taxon>Insecta</taxon>
        <taxon>Pterygota</taxon>
        <taxon>Neoptera</taxon>
        <taxon>Endopterygota</taxon>
        <taxon>Diptera</taxon>
        <taxon>Nematocera</taxon>
        <taxon>Culicoidea</taxon>
        <taxon>Culicidae</taxon>
        <taxon>Culicinae</taxon>
        <taxon>Culicini</taxon>
        <taxon>Culex</taxon>
        <taxon>Culex</taxon>
    </lineage>
</organism>
<feature type="region of interest" description="Disordered" evidence="1">
    <location>
        <begin position="210"/>
        <end position="296"/>
    </location>
</feature>
<protein>
    <submittedName>
        <fullName evidence="2">Uncharacterized protein</fullName>
    </submittedName>
</protein>
<proteinExistence type="predicted"/>
<name>A0A1Q3G0W8_CULTA</name>
<reference evidence="2" key="1">
    <citation type="submission" date="2017-01" db="EMBL/GenBank/DDBJ databases">
        <title>A deep insight into the sialotranscriptome of adult male and female Cluex tarsalis mosquitoes.</title>
        <authorList>
            <person name="Ribeiro J.M."/>
            <person name="Moreira F."/>
            <person name="Bernard K.A."/>
            <person name="Calvo E."/>
        </authorList>
    </citation>
    <scope>NUCLEOTIDE SEQUENCE</scope>
    <source>
        <strain evidence="2">Kern County</strain>
        <tissue evidence="2">Salivary glands</tissue>
    </source>
</reference>